<feature type="domain" description="Spondin-like TSP1" evidence="6">
    <location>
        <begin position="604"/>
        <end position="657"/>
    </location>
</feature>
<feature type="domain" description="Spondin-like TSP1" evidence="6">
    <location>
        <begin position="323"/>
        <end position="375"/>
    </location>
</feature>
<dbReference type="InterPro" id="IPR000884">
    <property type="entry name" value="TSP1_rpt"/>
</dbReference>
<keyword evidence="4" id="KW-0325">Glycoprotein</keyword>
<dbReference type="InterPro" id="IPR052065">
    <property type="entry name" value="Compl_asym_regulator"/>
</dbReference>
<evidence type="ECO:0000313" key="9">
    <source>
        <dbReference type="Proteomes" id="UP001152797"/>
    </source>
</evidence>
<evidence type="ECO:0000256" key="2">
    <source>
        <dbReference type="ARBA" id="ARBA00022737"/>
    </source>
</evidence>
<reference evidence="8 9" key="2">
    <citation type="submission" date="2024-05" db="EMBL/GenBank/DDBJ databases">
        <authorList>
            <person name="Chen Y."/>
            <person name="Shah S."/>
            <person name="Dougan E. K."/>
            <person name="Thang M."/>
            <person name="Chan C."/>
        </authorList>
    </citation>
    <scope>NUCLEOTIDE SEQUENCE [LARGE SCALE GENOMIC DNA]</scope>
</reference>
<dbReference type="PANTHER" id="PTHR22906:SF46">
    <property type="entry name" value="HEMICENTIN-1-LIKE"/>
    <property type="match status" value="1"/>
</dbReference>
<feature type="domain" description="Spondin-like TSP1" evidence="6">
    <location>
        <begin position="435"/>
        <end position="487"/>
    </location>
</feature>
<dbReference type="PROSITE" id="PS50092">
    <property type="entry name" value="TSP1"/>
    <property type="match status" value="16"/>
</dbReference>
<evidence type="ECO:0000313" key="7">
    <source>
        <dbReference type="EMBL" id="CAI3973832.1"/>
    </source>
</evidence>
<dbReference type="EMBL" id="CAMXCT020000102">
    <property type="protein sequence ID" value="CAL1127207.1"/>
    <property type="molecule type" value="Genomic_DNA"/>
</dbReference>
<reference evidence="7" key="1">
    <citation type="submission" date="2022-10" db="EMBL/GenBank/DDBJ databases">
        <authorList>
            <person name="Chen Y."/>
            <person name="Dougan E. K."/>
            <person name="Chan C."/>
            <person name="Rhodes N."/>
            <person name="Thang M."/>
        </authorList>
    </citation>
    <scope>NUCLEOTIDE SEQUENCE</scope>
</reference>
<evidence type="ECO:0000256" key="4">
    <source>
        <dbReference type="ARBA" id="ARBA00023180"/>
    </source>
</evidence>
<keyword evidence="9" id="KW-1185">Reference proteome</keyword>
<evidence type="ECO:0000313" key="8">
    <source>
        <dbReference type="EMBL" id="CAL4761144.1"/>
    </source>
</evidence>
<dbReference type="EMBL" id="CAMXCT030000102">
    <property type="protein sequence ID" value="CAL4761144.1"/>
    <property type="molecule type" value="Genomic_DNA"/>
</dbReference>
<protein>
    <submittedName>
        <fullName evidence="8">Hemicentin-1 (Fibulin-6) (FIBL-6)</fullName>
    </submittedName>
</protein>
<dbReference type="PANTHER" id="PTHR22906">
    <property type="entry name" value="PROPERDIN"/>
    <property type="match status" value="1"/>
</dbReference>
<keyword evidence="1" id="KW-0732">Signal</keyword>
<organism evidence="7">
    <name type="scientific">Cladocopium goreaui</name>
    <dbReference type="NCBI Taxonomy" id="2562237"/>
    <lineage>
        <taxon>Eukaryota</taxon>
        <taxon>Sar</taxon>
        <taxon>Alveolata</taxon>
        <taxon>Dinophyceae</taxon>
        <taxon>Suessiales</taxon>
        <taxon>Symbiodiniaceae</taxon>
        <taxon>Cladocopium</taxon>
    </lineage>
</organism>
<feature type="domain" description="Spondin-like TSP1" evidence="6">
    <location>
        <begin position="34"/>
        <end position="86"/>
    </location>
</feature>
<feature type="domain" description="Spondin-like TSP1" evidence="6">
    <location>
        <begin position="717"/>
        <end position="769"/>
    </location>
</feature>
<evidence type="ECO:0000256" key="3">
    <source>
        <dbReference type="ARBA" id="ARBA00023157"/>
    </source>
</evidence>
<keyword evidence="3" id="KW-1015">Disulfide bond</keyword>
<keyword evidence="2" id="KW-0677">Repeat</keyword>
<dbReference type="Proteomes" id="UP001152797">
    <property type="component" value="Unassembled WGS sequence"/>
</dbReference>
<gene>
    <name evidence="7" type="ORF">C1SCF055_LOCUS2282</name>
</gene>
<name>A0A9P1BI35_9DINO</name>
<dbReference type="Pfam" id="PF19028">
    <property type="entry name" value="TSP1_spondin"/>
    <property type="match status" value="7"/>
</dbReference>
<dbReference type="InterPro" id="IPR044004">
    <property type="entry name" value="TSP1_spondin_dom"/>
</dbReference>
<feature type="compositionally biased region" description="Basic and acidic residues" evidence="5">
    <location>
        <begin position="1426"/>
        <end position="1437"/>
    </location>
</feature>
<feature type="region of interest" description="Disordered" evidence="5">
    <location>
        <begin position="1424"/>
        <end position="1444"/>
    </location>
</feature>
<feature type="non-terminal residue" evidence="7">
    <location>
        <position position="1453"/>
    </location>
</feature>
<accession>A0A9P1BI35</accession>
<dbReference type="SMART" id="SM00209">
    <property type="entry name" value="TSP1"/>
    <property type="match status" value="16"/>
</dbReference>
<dbReference type="Pfam" id="PF00090">
    <property type="entry name" value="TSP_1"/>
    <property type="match status" value="9"/>
</dbReference>
<feature type="domain" description="Spondin-like TSP1" evidence="6">
    <location>
        <begin position="221"/>
        <end position="263"/>
    </location>
</feature>
<dbReference type="SUPFAM" id="SSF82895">
    <property type="entry name" value="TSP-1 type 1 repeat"/>
    <property type="match status" value="16"/>
</dbReference>
<dbReference type="EMBL" id="CAMXCT010000102">
    <property type="protein sequence ID" value="CAI3973832.1"/>
    <property type="molecule type" value="Genomic_DNA"/>
</dbReference>
<evidence type="ECO:0000259" key="6">
    <source>
        <dbReference type="Pfam" id="PF19028"/>
    </source>
</evidence>
<comment type="caution">
    <text evidence="7">The sequence shown here is derived from an EMBL/GenBank/DDBJ whole genome shotgun (WGS) entry which is preliminary data.</text>
</comment>
<feature type="domain" description="Spondin-like TSP1" evidence="6">
    <location>
        <begin position="828"/>
        <end position="880"/>
    </location>
</feature>
<dbReference type="InterPro" id="IPR036383">
    <property type="entry name" value="TSP1_rpt_sf"/>
</dbReference>
<sequence length="1453" mass="157806">HATAEAHTAEGQRVAAAVDLTGQAHAMAEFKVDCLWDTWVDWSVCQFSCGGGESVRTRKVKVMATGNGAACDTNDRETRVCNKNPCPLDCMWDEWSPWGVCSVTCGLGTKTKTREKKQYQQYGGATCVGHWSLATDCEEWGRRVERVCAVDCKWSDWGDWEGMTLATRLFQVLWHWRFVEIPNVCPSQKRLRGGLPGVPEFGTGENFQTEKCGMNSCPVDCVMEDWGAWEPCDVTCGTGATRRSRKVLTHPTYGGETCGPTTEEVSDWSQWSDCSLTCSSENSIGVSKRTRKVVQDNNALGNACDGDLEQTIGCSRMQCPVDCKLSEWSQWSECSTSCGPGISERERSMSTPAQYGGRDCAEESYQKKYCTSDICPVDCQWADWQDWRGCSTTCANGTSYRMRLVQTPMLHGGRECAGGSQQNRACNAAFCPIHCQWDEWTQWSQCSTTCGDGSLSRSREIKVHPLYGGNACNGTSTDTTSCDQAGCPVQCQWSEWSAYGSCTSSCGTGQHSRTREKTVLAQNGGADCTGDGKETEACPDLPACPVDCEWDDWSQWESCSTTCGKGSMKRSRIRKVYEKDGGHTCYGYEDDEKVCESDPCPVDCLLGSWTKWSECSSSCGGGVELRTRQILVVAAHGGVACNTSDLLQSTACEEVSCPIHCVWGHWSEWSTCTKECEGGVTYRHRSEVIVAEYGGKQCEGSADEEMVCNAHGCPVDCKFGDWSEWSDCSKSCDSGNRTAGRPLITAPQWGGQPCDGGIMKSEYCNEQPCPEDCTWGDWSHYSVCSKTCGGGEMLRTRPRIGQMYGGSPCDGNDTDSTPCNTRGCPQDCEWGPWSAWTGCSKECGGGSIKRFREVIVEKDFGGDPCFGSNAQEAGCNFDVCTINCEWNDWELWSPCSKSCNGGTRTKLRNKKWESSNGGLPCLGNATDMEKCNTDPCPVDCTFELWESWGECSTSCGMGSRFRTRVKKEELYGGAPCQDVMWEVGECNNPESPNCPKPTTSTTTSLAVLQLPEGQLAWSHLHNVWEPQASRGPLAVPSHEVLSKTFTESKDPSYKGKAYKPCKAGELNKTLEAFESMKKQGGDLNASEADAVKVIDELISNMSGAAPDAQNLGLDAAQAAKAFDINNLTVVAKSQPDTDSSKDFADAFEASANKLKDGKDVVAEVAGDLGLDVIEADEFVANKNVTVAMEKAIAVLAGAKASDVKVDITIPQGMLLSTWQRKVKGNVALLHADLLRKVFQTSGEPLHCSHSEAKDIDTVTTEVRDQAVSLSVTVLPVTTDGNIDVLGASVDALTNASIEDAVPTAVTDGKAKATTEGAMVETAQKQAISGLEYQGVETKRGKAPQPSFKGALAFVEQRRKLETLPSSIEEQGDRAERVQRVRNQQPDTSPLAPSVSFGIKDGGEIPEATNGKCPVEPVLSTIGERFAQPDRSDGHNPQRVDPLVDPLAVVSQLR</sequence>
<evidence type="ECO:0000256" key="5">
    <source>
        <dbReference type="SAM" id="MobiDB-lite"/>
    </source>
</evidence>
<proteinExistence type="predicted"/>
<evidence type="ECO:0000256" key="1">
    <source>
        <dbReference type="ARBA" id="ARBA00022729"/>
    </source>
</evidence>
<dbReference type="OrthoDB" id="446173at2759"/>
<dbReference type="Gene3D" id="2.20.100.10">
    <property type="entry name" value="Thrombospondin type-1 (TSP1) repeat"/>
    <property type="match status" value="16"/>
</dbReference>
<feature type="non-terminal residue" evidence="7">
    <location>
        <position position="1"/>
    </location>
</feature>